<evidence type="ECO:0000259" key="1">
    <source>
        <dbReference type="PROSITE" id="PS50878"/>
    </source>
</evidence>
<organism evidence="2">
    <name type="scientific">Nanofrustulum shiloi</name>
    <dbReference type="NCBI Taxonomy" id="210602"/>
    <lineage>
        <taxon>Eukaryota</taxon>
        <taxon>Sar</taxon>
        <taxon>Stramenopiles</taxon>
        <taxon>Ochrophyta</taxon>
        <taxon>Bacillariophyta</taxon>
        <taxon>Fragilariophyceae</taxon>
        <taxon>Fragilariophycidae</taxon>
        <taxon>Fragilariales</taxon>
        <taxon>Staurosiraceae</taxon>
        <taxon>Nanofrustulum</taxon>
    </lineage>
</organism>
<dbReference type="Pfam" id="PF01844">
    <property type="entry name" value="HNH"/>
    <property type="match status" value="1"/>
</dbReference>
<gene>
    <name evidence="2" type="primary">orf576</name>
</gene>
<dbReference type="GO" id="GO:0004519">
    <property type="term" value="F:endonuclease activity"/>
    <property type="evidence" value="ECO:0007669"/>
    <property type="project" value="UniProtKB-KW"/>
</dbReference>
<dbReference type="Gene3D" id="1.10.30.50">
    <property type="match status" value="1"/>
</dbReference>
<dbReference type="InterPro" id="IPR051083">
    <property type="entry name" value="GrpII_Intron_Splice-Mob/Def"/>
</dbReference>
<dbReference type="SMART" id="SM00507">
    <property type="entry name" value="HNHc"/>
    <property type="match status" value="1"/>
</dbReference>
<keyword evidence="2" id="KW-0934">Plastid</keyword>
<dbReference type="PANTHER" id="PTHR34047:SF10">
    <property type="entry name" value="GROUP II INTRON-ASSOCIATED OPEN READING FRAME"/>
    <property type="match status" value="1"/>
</dbReference>
<accession>A0A650G2W1</accession>
<dbReference type="SUPFAM" id="SSF56672">
    <property type="entry name" value="DNA/RNA polymerases"/>
    <property type="match status" value="1"/>
</dbReference>
<dbReference type="PANTHER" id="PTHR34047">
    <property type="entry name" value="NUCLEAR INTRON MATURASE 1, MITOCHONDRIAL-RELATED"/>
    <property type="match status" value="1"/>
</dbReference>
<reference evidence="2" key="1">
    <citation type="submission" date="2019-08" db="EMBL/GenBank/DDBJ databases">
        <title>Complete plastome sequence of the araphid diatom Nanofrustulum shiloi.</title>
        <authorList>
            <person name="Li C."/>
            <person name="Lemieux C."/>
        </authorList>
    </citation>
    <scope>NUCLEOTIDE SEQUENCE</scope>
    <source>
        <strain evidence="2">SZCZM404</strain>
    </source>
</reference>
<dbReference type="CDD" id="cd00085">
    <property type="entry name" value="HNHc"/>
    <property type="match status" value="1"/>
</dbReference>
<keyword evidence="2" id="KW-0548">Nucleotidyltransferase</keyword>
<dbReference type="Pfam" id="PF00078">
    <property type="entry name" value="RVT_1"/>
    <property type="match status" value="1"/>
</dbReference>
<feature type="domain" description="Reverse transcriptase" evidence="1">
    <location>
        <begin position="84"/>
        <end position="327"/>
    </location>
</feature>
<sequence length="576" mass="67235">MANINSWKDIQWSSIEKRVFRLQLRIYRAANEQEFEKMYKLQNLLISSKSARYLAVRKVTQDNAGKKTPGVDKILIKSPSERFALANQLKLDGKSSPIKRIFIPKPDGGQRPLGIPTIEDRAKQMLAYLALCPQWEADFEAESYGFRPGRSILDAIEAVYLGLNRKPKWVLDADISKCFDRINHEYLINKCNTFPKMQKQIRAWLKAGILYIDKYIFPEMSPLQGGVISPLLVNIALHGLRYELDEYINTLPGPKRENRATCSYVRYADDLIIMYPNKEKLEALKIIVQKFLEPIGLELNPIKTRVVHSKDWIDNTPPGFTFLGFDVVQKPKWNRMRKAFTKRKSKQDFITLITPSKEEIKKHKMILRDTIRRYRGIDQELLIHRLNPIIRGWALSKRTQISARIFQDIDAYVYLHLWRWACKRHPKMPKTNLKSKYWHTVDKQNWVFGIKRNEEVVAQLQTHSKIPIIRHAKVRGQSSPFDGNFIYWATRTGKSALIPPNKARLIKEQKGRCRICGEYFLPDDIIERDHIVPKALGGKNRRDNVQAVHRYCHLKKTGADLSEIRVHRKSIQDFNL</sequence>
<evidence type="ECO:0000313" key="2">
    <source>
        <dbReference type="EMBL" id="QGW12739.1"/>
    </source>
</evidence>
<keyword evidence="2" id="KW-0378">Hydrolase</keyword>
<dbReference type="Pfam" id="PF08388">
    <property type="entry name" value="GIIM"/>
    <property type="match status" value="1"/>
</dbReference>
<dbReference type="EMBL" id="MN276191">
    <property type="protein sequence ID" value="QGW12739.1"/>
    <property type="molecule type" value="Genomic_DNA"/>
</dbReference>
<keyword evidence="2" id="KW-0255">Endonuclease</keyword>
<dbReference type="GO" id="GO:0008270">
    <property type="term" value="F:zinc ion binding"/>
    <property type="evidence" value="ECO:0007669"/>
    <property type="project" value="InterPro"/>
</dbReference>
<dbReference type="InterPro" id="IPR000477">
    <property type="entry name" value="RT_dom"/>
</dbReference>
<dbReference type="GO" id="GO:0003676">
    <property type="term" value="F:nucleic acid binding"/>
    <property type="evidence" value="ECO:0007669"/>
    <property type="project" value="InterPro"/>
</dbReference>
<proteinExistence type="predicted"/>
<protein>
    <submittedName>
        <fullName evidence="2">Putative reverse transcriptase and HNH endonuclease</fullName>
    </submittedName>
</protein>
<keyword evidence="2" id="KW-0540">Nuclease</keyword>
<dbReference type="Pfam" id="PF13655">
    <property type="entry name" value="RVT_N"/>
    <property type="match status" value="1"/>
</dbReference>
<dbReference type="InterPro" id="IPR013597">
    <property type="entry name" value="Mat_intron_G2"/>
</dbReference>
<dbReference type="GO" id="GO:0003964">
    <property type="term" value="F:RNA-directed DNA polymerase activity"/>
    <property type="evidence" value="ECO:0007669"/>
    <property type="project" value="UniProtKB-KW"/>
</dbReference>
<dbReference type="AlphaFoldDB" id="A0A650G2W1"/>
<name>A0A650G2W1_9STRA</name>
<dbReference type="CDD" id="cd01651">
    <property type="entry name" value="RT_G2_intron"/>
    <property type="match status" value="1"/>
</dbReference>
<keyword evidence="2" id="KW-0695">RNA-directed DNA polymerase</keyword>
<geneLocation type="chloroplast" evidence="2"/>
<dbReference type="InterPro" id="IPR025960">
    <property type="entry name" value="RVT_N"/>
</dbReference>
<dbReference type="PROSITE" id="PS50878">
    <property type="entry name" value="RT_POL"/>
    <property type="match status" value="1"/>
</dbReference>
<keyword evidence="2" id="KW-0808">Transferase</keyword>
<keyword evidence="2" id="KW-0150">Chloroplast</keyword>
<dbReference type="InterPro" id="IPR043502">
    <property type="entry name" value="DNA/RNA_pol_sf"/>
</dbReference>
<dbReference type="InterPro" id="IPR003615">
    <property type="entry name" value="HNH_nuc"/>
</dbReference>
<dbReference type="InterPro" id="IPR002711">
    <property type="entry name" value="HNH"/>
</dbReference>